<dbReference type="EMBL" id="JRUN01000028">
    <property type="protein sequence ID" value="KHD85263.1"/>
    <property type="molecule type" value="Genomic_DNA"/>
</dbReference>
<dbReference type="SMART" id="SM00852">
    <property type="entry name" value="MoCF_biosynth"/>
    <property type="match status" value="1"/>
</dbReference>
<dbReference type="PANTHER" id="PTHR43232">
    <property type="entry name" value="MOLYBDENUM COFACTOR BIOSYNTHESIS PROTEIN B"/>
    <property type="match status" value="1"/>
</dbReference>
<dbReference type="InterPro" id="IPR008284">
    <property type="entry name" value="MoCF_biosynth_CS"/>
</dbReference>
<evidence type="ECO:0000256" key="2">
    <source>
        <dbReference type="ARBA" id="ARBA00005046"/>
    </source>
</evidence>
<dbReference type="PANTHER" id="PTHR43232:SF2">
    <property type="entry name" value="MOLYBDENUM COFACTOR BIOSYNTHESIS PROTEIN B"/>
    <property type="match status" value="1"/>
</dbReference>
<dbReference type="Proteomes" id="UP000030588">
    <property type="component" value="Unassembled WGS sequence"/>
</dbReference>
<comment type="similarity">
    <text evidence="3 6">Belongs to the MoaB/Mog family.</text>
</comment>
<protein>
    <recommendedName>
        <fullName evidence="4 6">Molybdenum cofactor biosynthesis protein B</fullName>
    </recommendedName>
</protein>
<gene>
    <name evidence="9" type="ORF">G4D61_17180</name>
    <name evidence="8" type="ORF">NG54_10415</name>
</gene>
<evidence type="ECO:0000256" key="6">
    <source>
        <dbReference type="PIRNR" id="PIRNR006443"/>
    </source>
</evidence>
<evidence type="ECO:0000256" key="5">
    <source>
        <dbReference type="ARBA" id="ARBA00023150"/>
    </source>
</evidence>
<accession>A0A0A6VCP3</accession>
<reference evidence="9" key="2">
    <citation type="submission" date="2020-02" db="EMBL/GenBank/DDBJ databases">
        <authorList>
            <person name="Feng H."/>
        </authorList>
    </citation>
    <scope>NUCLEOTIDE SEQUENCE [LARGE SCALE GENOMIC DNA]</scope>
    <source>
        <strain evidence="9">Gsoil 114</strain>
    </source>
</reference>
<dbReference type="PIRSF" id="PIRSF006443">
    <property type="entry name" value="MoaB"/>
    <property type="match status" value="1"/>
</dbReference>
<organism evidence="8 10">
    <name type="scientific">Heyndrickxia ginsengihumi</name>
    <dbReference type="NCBI Taxonomy" id="363870"/>
    <lineage>
        <taxon>Bacteria</taxon>
        <taxon>Bacillati</taxon>
        <taxon>Bacillota</taxon>
        <taxon>Bacilli</taxon>
        <taxon>Bacillales</taxon>
        <taxon>Bacillaceae</taxon>
        <taxon>Heyndrickxia</taxon>
    </lineage>
</organism>
<dbReference type="CDD" id="cd00886">
    <property type="entry name" value="MogA_MoaB"/>
    <property type="match status" value="1"/>
</dbReference>
<dbReference type="SUPFAM" id="SSF53218">
    <property type="entry name" value="Molybdenum cofactor biosynthesis proteins"/>
    <property type="match status" value="1"/>
</dbReference>
<evidence type="ECO:0000256" key="3">
    <source>
        <dbReference type="ARBA" id="ARBA00006112"/>
    </source>
</evidence>
<proteinExistence type="inferred from homology"/>
<dbReference type="PROSITE" id="PS01078">
    <property type="entry name" value="MOCF_BIOSYNTHESIS_1"/>
    <property type="match status" value="1"/>
</dbReference>
<dbReference type="Pfam" id="PF00994">
    <property type="entry name" value="MoCF_biosynth"/>
    <property type="match status" value="1"/>
</dbReference>
<feature type="domain" description="MoaB/Mog" evidence="7">
    <location>
        <begin position="17"/>
        <end position="159"/>
    </location>
</feature>
<dbReference type="STRING" id="363870.NG54_10415"/>
<keyword evidence="5 6" id="KW-0501">Molybdenum cofactor biosynthesis</keyword>
<reference evidence="9 11" key="3">
    <citation type="submission" date="2020-03" db="EMBL/GenBank/DDBJ databases">
        <title>Bacillus aquiflavi sp. nov., isolated from yellow water of strong flavor Chinese baijiu in Yibin region of China.</title>
        <authorList>
            <person name="Xie J."/>
        </authorList>
    </citation>
    <scope>NUCLEOTIDE SEQUENCE [LARGE SCALE GENOMIC DNA]</scope>
    <source>
        <strain evidence="9 11">Gsoil 114</strain>
    </source>
</reference>
<evidence type="ECO:0000313" key="11">
    <source>
        <dbReference type="Proteomes" id="UP000476934"/>
    </source>
</evidence>
<evidence type="ECO:0000313" key="9">
    <source>
        <dbReference type="EMBL" id="NEY21653.1"/>
    </source>
</evidence>
<name>A0A0A6VCP3_9BACI</name>
<evidence type="ECO:0000256" key="4">
    <source>
        <dbReference type="ARBA" id="ARBA00015262"/>
    </source>
</evidence>
<dbReference type="AlphaFoldDB" id="A0A0A6VCP3"/>
<evidence type="ECO:0000313" key="10">
    <source>
        <dbReference type="Proteomes" id="UP000030588"/>
    </source>
</evidence>
<dbReference type="InterPro" id="IPR036425">
    <property type="entry name" value="MoaB/Mog-like_dom_sf"/>
</dbReference>
<reference evidence="8 10" key="1">
    <citation type="submission" date="2014-10" db="EMBL/GenBank/DDBJ databases">
        <title>Draft genome of phytase producing Bacillus ginsengihumi strain M2.11.</title>
        <authorList>
            <person name="Toymentseva A."/>
            <person name="Boulygina E.A."/>
            <person name="Kazakov S.V."/>
            <person name="Kayumov I."/>
            <person name="Suleimanova A.D."/>
            <person name="Mardanova A.M."/>
            <person name="Maria S.N."/>
            <person name="Sergey M.Y."/>
            <person name="Sharipova M.R."/>
        </authorList>
    </citation>
    <scope>NUCLEOTIDE SEQUENCE [LARGE SCALE GENOMIC DNA]</scope>
    <source>
        <strain evidence="8 10">M2.11</strain>
    </source>
</reference>
<evidence type="ECO:0000259" key="7">
    <source>
        <dbReference type="SMART" id="SM00852"/>
    </source>
</evidence>
<dbReference type="InterPro" id="IPR001453">
    <property type="entry name" value="MoaB/Mog_dom"/>
</dbReference>
<keyword evidence="11" id="KW-1185">Reference proteome</keyword>
<comment type="function">
    <text evidence="1 6">May be involved in the biosynthesis of molybdopterin.</text>
</comment>
<evidence type="ECO:0000313" key="8">
    <source>
        <dbReference type="EMBL" id="KHD85263.1"/>
    </source>
</evidence>
<dbReference type="Gene3D" id="3.40.980.10">
    <property type="entry name" value="MoaB/Mog-like domain"/>
    <property type="match status" value="1"/>
</dbReference>
<comment type="pathway">
    <text evidence="2 6">Cofactor biosynthesis; molybdopterin biosynthesis.</text>
</comment>
<dbReference type="EMBL" id="JAAIWK010000043">
    <property type="protein sequence ID" value="NEY21653.1"/>
    <property type="molecule type" value="Genomic_DNA"/>
</dbReference>
<dbReference type="OrthoDB" id="9784492at2"/>
<comment type="caution">
    <text evidence="8">The sequence shown here is derived from an EMBL/GenBank/DDBJ whole genome shotgun (WGS) entry which is preliminary data.</text>
</comment>
<sequence length="166" mass="18595">MSTSEHKQKATIPVFCKVITVSDTRTKEDDKSGKLIMELLKREEIAVINYDIVKDDQKEIQVAIESADEAVNAILINGGTGFTKRDVTAETVKTMLEKEMVGFGELFRYLSYDEIGSASMLSKAIAGTIERTIIFCMPGSSNAVRLAMEKLILPELKHIVWELHRQ</sequence>
<dbReference type="NCBIfam" id="TIGR00177">
    <property type="entry name" value="molyb_syn"/>
    <property type="match status" value="1"/>
</dbReference>
<dbReference type="GO" id="GO:0005829">
    <property type="term" value="C:cytosol"/>
    <property type="evidence" value="ECO:0007669"/>
    <property type="project" value="TreeGrafter"/>
</dbReference>
<dbReference type="RefSeq" id="WP_025727962.1">
    <property type="nucleotide sequence ID" value="NZ_JAAIWK010000043.1"/>
</dbReference>
<dbReference type="UniPathway" id="UPA00344"/>
<dbReference type="InterPro" id="IPR012245">
    <property type="entry name" value="MoaB"/>
</dbReference>
<dbReference type="GO" id="GO:0006777">
    <property type="term" value="P:Mo-molybdopterin cofactor biosynthetic process"/>
    <property type="evidence" value="ECO:0007669"/>
    <property type="project" value="UniProtKB-UniRule"/>
</dbReference>
<dbReference type="Proteomes" id="UP000476934">
    <property type="component" value="Unassembled WGS sequence"/>
</dbReference>
<evidence type="ECO:0000256" key="1">
    <source>
        <dbReference type="ARBA" id="ARBA00003487"/>
    </source>
</evidence>
<dbReference type="FunFam" id="3.40.980.10:FF:000006">
    <property type="entry name" value="Molybdenum cofactor biosynthesis protein B"/>
    <property type="match status" value="1"/>
</dbReference>